<keyword evidence="1" id="KW-0812">Transmembrane</keyword>
<dbReference type="Proteomes" id="UP000233458">
    <property type="component" value="Chromosome"/>
</dbReference>
<evidence type="ECO:0000256" key="1">
    <source>
        <dbReference type="SAM" id="Phobius"/>
    </source>
</evidence>
<dbReference type="AlphaFoldDB" id="A0A2N3KYQ0"/>
<organism evidence="3 5">
    <name type="scientific">Thalassospira marina</name>
    <dbReference type="NCBI Taxonomy" id="2048283"/>
    <lineage>
        <taxon>Bacteria</taxon>
        <taxon>Pseudomonadati</taxon>
        <taxon>Pseudomonadota</taxon>
        <taxon>Alphaproteobacteria</taxon>
        <taxon>Rhodospirillales</taxon>
        <taxon>Thalassospiraceae</taxon>
        <taxon>Thalassospira</taxon>
    </lineage>
</organism>
<dbReference type="EMBL" id="NWTK01000001">
    <property type="protein sequence ID" value="PKR55704.1"/>
    <property type="molecule type" value="Genomic_DNA"/>
</dbReference>
<feature type="transmembrane region" description="Helical" evidence="1">
    <location>
        <begin position="72"/>
        <end position="93"/>
    </location>
</feature>
<evidence type="ECO:0000313" key="5">
    <source>
        <dbReference type="Proteomes" id="UP000233597"/>
    </source>
</evidence>
<feature type="transmembrane region" description="Helical" evidence="1">
    <location>
        <begin position="99"/>
        <end position="118"/>
    </location>
</feature>
<protein>
    <submittedName>
        <fullName evidence="3">Uncharacterized protein</fullName>
    </submittedName>
</protein>
<dbReference type="OrthoDB" id="9808748at2"/>
<dbReference type="KEGG" id="thac:CSC3H3_02895"/>
<evidence type="ECO:0000313" key="2">
    <source>
        <dbReference type="EMBL" id="AUG51775.1"/>
    </source>
</evidence>
<evidence type="ECO:0000313" key="3">
    <source>
        <dbReference type="EMBL" id="PKR55704.1"/>
    </source>
</evidence>
<accession>A0A2N3KYQ0</accession>
<dbReference type="RefSeq" id="WP_101263698.1">
    <property type="nucleotide sequence ID" value="NZ_CP024199.1"/>
</dbReference>
<keyword evidence="1" id="KW-1133">Transmembrane helix</keyword>
<dbReference type="Proteomes" id="UP000233597">
    <property type="component" value="Unassembled WGS sequence"/>
</dbReference>
<keyword evidence="1" id="KW-0472">Membrane</keyword>
<reference evidence="2 4" key="2">
    <citation type="submission" date="2017-10" db="EMBL/GenBank/DDBJ databases">
        <title>Biodiversity and function of Thalassospira species in the particle-attached aromatic-hydrocarbon-degrading consortia from the surface seawater of the China South Sea.</title>
        <authorList>
            <person name="Dong C."/>
            <person name="Liu R."/>
            <person name="Shao Z."/>
        </authorList>
    </citation>
    <scope>NUCLEOTIDE SEQUENCE [LARGE SCALE GENOMIC DNA]</scope>
    <source>
        <strain evidence="2 4">CSC3H3</strain>
    </source>
</reference>
<keyword evidence="4" id="KW-1185">Reference proteome</keyword>
<evidence type="ECO:0000313" key="4">
    <source>
        <dbReference type="Proteomes" id="UP000233458"/>
    </source>
</evidence>
<sequence>MTNLPRLCWTVAACLAFLEMLFSLQTFITGFGSDALLPGTNYLNLSGWIGLALYGTYYRISRRSFDGLDKLQVLLAVIGTLTLAAGTTITNIGGPSIPMLFGIVIQLVSMGLFAFITLKRPLPMLAV</sequence>
<feature type="transmembrane region" description="Helical" evidence="1">
    <location>
        <begin position="42"/>
        <end position="60"/>
    </location>
</feature>
<gene>
    <name evidence="3" type="ORF">COO20_00305</name>
    <name evidence="2" type="ORF">CSC3H3_02895</name>
</gene>
<reference evidence="3 5" key="1">
    <citation type="submission" date="2017-09" db="EMBL/GenBank/DDBJ databases">
        <title>Biodiversity and function of Thalassospira species in the particle-attached aromatic-hydrocarbon-degrading consortia from the surface seawater of the South China Sea.</title>
        <authorList>
            <person name="Dong C."/>
            <person name="Liu R."/>
            <person name="Shao Z."/>
        </authorList>
    </citation>
    <scope>NUCLEOTIDE SEQUENCE [LARGE SCALE GENOMIC DNA]</scope>
    <source>
        <strain evidence="3 5">CSC1P2</strain>
    </source>
</reference>
<dbReference type="EMBL" id="CP024199">
    <property type="protein sequence ID" value="AUG51775.1"/>
    <property type="molecule type" value="Genomic_DNA"/>
</dbReference>
<name>A0A2N3KYQ0_9PROT</name>
<proteinExistence type="predicted"/>